<reference evidence="2" key="3">
    <citation type="journal article" date="2017" name="Nature">
        <title>Genome sequence of the progenitor of the wheat D genome Aegilops tauschii.</title>
        <authorList>
            <person name="Luo M.C."/>
            <person name="Gu Y.Q."/>
            <person name="Puiu D."/>
            <person name="Wang H."/>
            <person name="Twardziok S.O."/>
            <person name="Deal K.R."/>
            <person name="Huo N."/>
            <person name="Zhu T."/>
            <person name="Wang L."/>
            <person name="Wang Y."/>
            <person name="McGuire P.E."/>
            <person name="Liu S."/>
            <person name="Long H."/>
            <person name="Ramasamy R.K."/>
            <person name="Rodriguez J.C."/>
            <person name="Van S.L."/>
            <person name="Yuan L."/>
            <person name="Wang Z."/>
            <person name="Xia Z."/>
            <person name="Xiao L."/>
            <person name="Anderson O.D."/>
            <person name="Ouyang S."/>
            <person name="Liang Y."/>
            <person name="Zimin A.V."/>
            <person name="Pertea G."/>
            <person name="Qi P."/>
            <person name="Bennetzen J.L."/>
            <person name="Dai X."/>
            <person name="Dawson M.W."/>
            <person name="Muller H.G."/>
            <person name="Kugler K."/>
            <person name="Rivarola-Duarte L."/>
            <person name="Spannagl M."/>
            <person name="Mayer K.F.X."/>
            <person name="Lu F.H."/>
            <person name="Bevan M.W."/>
            <person name="Leroy P."/>
            <person name="Li P."/>
            <person name="You F.M."/>
            <person name="Sun Q."/>
            <person name="Liu Z."/>
            <person name="Lyons E."/>
            <person name="Wicker T."/>
            <person name="Salzberg S.L."/>
            <person name="Devos K.M."/>
            <person name="Dvorak J."/>
        </authorList>
    </citation>
    <scope>NUCLEOTIDE SEQUENCE [LARGE SCALE GENOMIC DNA]</scope>
    <source>
        <strain evidence="2">cv. AL8/78</strain>
    </source>
</reference>
<proteinExistence type="predicted"/>
<keyword evidence="3" id="KW-1185">Reference proteome</keyword>
<dbReference type="AlphaFoldDB" id="A0A453CGU0"/>
<name>A0A453CGU0_AEGTS</name>
<feature type="compositionally biased region" description="Low complexity" evidence="1">
    <location>
        <begin position="17"/>
        <end position="26"/>
    </location>
</feature>
<reference evidence="2" key="4">
    <citation type="submission" date="2019-03" db="UniProtKB">
        <authorList>
            <consortium name="EnsemblPlants"/>
        </authorList>
    </citation>
    <scope>IDENTIFICATION</scope>
</reference>
<evidence type="ECO:0000256" key="1">
    <source>
        <dbReference type="SAM" id="MobiDB-lite"/>
    </source>
</evidence>
<reference evidence="2" key="5">
    <citation type="journal article" date="2021" name="G3 (Bethesda)">
        <title>Aegilops tauschii genome assembly Aet v5.0 features greater sequence contiguity and improved annotation.</title>
        <authorList>
            <person name="Wang L."/>
            <person name="Zhu T."/>
            <person name="Rodriguez J.C."/>
            <person name="Deal K.R."/>
            <person name="Dubcovsky J."/>
            <person name="McGuire P.E."/>
            <person name="Lux T."/>
            <person name="Spannagl M."/>
            <person name="Mayer K.F.X."/>
            <person name="Baldrich P."/>
            <person name="Meyers B.C."/>
            <person name="Huo N."/>
            <person name="Gu Y.Q."/>
            <person name="Zhou H."/>
            <person name="Devos K.M."/>
            <person name="Bennetzen J.L."/>
            <person name="Unver T."/>
            <person name="Budak H."/>
            <person name="Gulick P.J."/>
            <person name="Galiba G."/>
            <person name="Kalapos B."/>
            <person name="Nelson D.R."/>
            <person name="Li P."/>
            <person name="You F.M."/>
            <person name="Luo M.C."/>
            <person name="Dvorak J."/>
        </authorList>
    </citation>
    <scope>NUCLEOTIDE SEQUENCE [LARGE SCALE GENOMIC DNA]</scope>
    <source>
        <strain evidence="2">cv. AL8/78</strain>
    </source>
</reference>
<organism evidence="2 3">
    <name type="scientific">Aegilops tauschii subsp. strangulata</name>
    <name type="common">Goatgrass</name>
    <dbReference type="NCBI Taxonomy" id="200361"/>
    <lineage>
        <taxon>Eukaryota</taxon>
        <taxon>Viridiplantae</taxon>
        <taxon>Streptophyta</taxon>
        <taxon>Embryophyta</taxon>
        <taxon>Tracheophyta</taxon>
        <taxon>Spermatophyta</taxon>
        <taxon>Magnoliopsida</taxon>
        <taxon>Liliopsida</taxon>
        <taxon>Poales</taxon>
        <taxon>Poaceae</taxon>
        <taxon>BOP clade</taxon>
        <taxon>Pooideae</taxon>
        <taxon>Triticodae</taxon>
        <taxon>Triticeae</taxon>
        <taxon>Triticinae</taxon>
        <taxon>Aegilops</taxon>
    </lineage>
</organism>
<dbReference type="EnsemblPlants" id="AET2Gv20839800.3">
    <property type="protein sequence ID" value="AET2Gv20839800.3"/>
    <property type="gene ID" value="AET2Gv20839800"/>
</dbReference>
<evidence type="ECO:0000313" key="3">
    <source>
        <dbReference type="Proteomes" id="UP000015105"/>
    </source>
</evidence>
<feature type="compositionally biased region" description="Low complexity" evidence="1">
    <location>
        <begin position="44"/>
        <end position="58"/>
    </location>
</feature>
<accession>A0A453CGU0</accession>
<reference evidence="3" key="1">
    <citation type="journal article" date="2014" name="Science">
        <title>Ancient hybridizations among the ancestral genomes of bread wheat.</title>
        <authorList>
            <consortium name="International Wheat Genome Sequencing Consortium,"/>
            <person name="Marcussen T."/>
            <person name="Sandve S.R."/>
            <person name="Heier L."/>
            <person name="Spannagl M."/>
            <person name="Pfeifer M."/>
            <person name="Jakobsen K.S."/>
            <person name="Wulff B.B."/>
            <person name="Steuernagel B."/>
            <person name="Mayer K.F."/>
            <person name="Olsen O.A."/>
        </authorList>
    </citation>
    <scope>NUCLEOTIDE SEQUENCE [LARGE SCALE GENOMIC DNA]</scope>
    <source>
        <strain evidence="3">cv. AL8/78</strain>
    </source>
</reference>
<reference evidence="3" key="2">
    <citation type="journal article" date="2017" name="Nat. Plants">
        <title>The Aegilops tauschii genome reveals multiple impacts of transposons.</title>
        <authorList>
            <person name="Zhao G."/>
            <person name="Zou C."/>
            <person name="Li K."/>
            <person name="Wang K."/>
            <person name="Li T."/>
            <person name="Gao L."/>
            <person name="Zhang X."/>
            <person name="Wang H."/>
            <person name="Yang Z."/>
            <person name="Liu X."/>
            <person name="Jiang W."/>
            <person name="Mao L."/>
            <person name="Kong X."/>
            <person name="Jiao Y."/>
            <person name="Jia J."/>
        </authorList>
    </citation>
    <scope>NUCLEOTIDE SEQUENCE [LARGE SCALE GENOMIC DNA]</scope>
    <source>
        <strain evidence="3">cv. AL8/78</strain>
    </source>
</reference>
<feature type="region of interest" description="Disordered" evidence="1">
    <location>
        <begin position="1"/>
        <end position="69"/>
    </location>
</feature>
<sequence length="176" mass="18059">MEGGAGPMPPRRRLRGGPDSAAAARVAGGGVHDRRRASGGQRGAVGTASAARVGAAATEQLHRGPAGAATREAWLDRAWEMKKSWHKRNGCTPDVDTPMVVTVGKQAGGSSSSCASSSLYHHSFASVAMDMEEVRACRDLGLELPPTAPLRFDITASPRAVVLPTATPVAASHGGA</sequence>
<dbReference type="Proteomes" id="UP000015105">
    <property type="component" value="Chromosome 2D"/>
</dbReference>
<evidence type="ECO:0000313" key="2">
    <source>
        <dbReference type="EnsemblPlants" id="AET2Gv20839800.3"/>
    </source>
</evidence>
<dbReference type="Gramene" id="AET2Gv20839800.3">
    <property type="protein sequence ID" value="AET2Gv20839800.3"/>
    <property type="gene ID" value="AET2Gv20839800"/>
</dbReference>
<protein>
    <submittedName>
        <fullName evidence="2">Uncharacterized protein</fullName>
    </submittedName>
</protein>